<dbReference type="PROSITE" id="PS50850">
    <property type="entry name" value="MFS"/>
    <property type="match status" value="1"/>
</dbReference>
<dbReference type="GO" id="GO:0016020">
    <property type="term" value="C:membrane"/>
    <property type="evidence" value="ECO:0007669"/>
    <property type="project" value="UniProtKB-SubCell"/>
</dbReference>
<dbReference type="EMBL" id="CP017076">
    <property type="protein sequence ID" value="AOR79361.1"/>
    <property type="molecule type" value="Genomic_DNA"/>
</dbReference>
<evidence type="ECO:0000256" key="2">
    <source>
        <dbReference type="ARBA" id="ARBA00022448"/>
    </source>
</evidence>
<sequence>MQTRGAWVIVGLLTLVYLLSYVDRQILALLIEPIKADLQIDDLRFSFLTGLAFSVFFAVAGVPLGWASDTFRRNRVIGAGILCWSLATIASGLADSYGHIFIARILVGVGEAALTPAAYSLIADIVAPAMLGRAIAVFSMGSQFGAATAYLLGGGLVAMLSRPGAGLPLFGDLAVWKQMFVIVGLPGLVLAPVILFGVRDPRRNTAADRVSLAAAWAQLKPQRAFLVRHYCGFTALAAAFFSIMAWLPAMLGRRLGLDAAHLGLTAGALVLVCCPLGTLTAGWLADRLSAAYGRSAPLRAAIIGMLVMVPAMVIIAVAGSGPMLMLGTAMALFVAPWPLVHASQSLQTSVPPRVRAQITALFLLIANLIGQTGGVSLVALLTDKVLRDPAKVHLSLAAVCIVAMLLAWQPLRSAAALVREARDV</sequence>
<feature type="transmembrane region" description="Helical" evidence="6">
    <location>
        <begin position="100"/>
        <end position="122"/>
    </location>
</feature>
<evidence type="ECO:0000256" key="3">
    <source>
        <dbReference type="ARBA" id="ARBA00022692"/>
    </source>
</evidence>
<feature type="transmembrane region" description="Helical" evidence="6">
    <location>
        <begin position="392"/>
        <end position="411"/>
    </location>
</feature>
<evidence type="ECO:0000256" key="1">
    <source>
        <dbReference type="ARBA" id="ARBA00004141"/>
    </source>
</evidence>
<keyword evidence="2" id="KW-0813">Transport</keyword>
<reference evidence="9" key="1">
    <citation type="journal article" date="2017" name="J. Biotechnol.">
        <title>Complete genome sequence of Novosphingobium resinovorum SA1, a versatile xenobiotic-degrading bacterium capable of utilizing sulfanilic acid.</title>
        <authorList>
            <person name="Hegedus B."/>
            <person name="Kos P.B."/>
            <person name="Balint B."/>
            <person name="Maroti G."/>
            <person name="Gan H.M."/>
            <person name="Perei K."/>
            <person name="Rakhely G."/>
        </authorList>
    </citation>
    <scope>NUCLEOTIDE SEQUENCE [LARGE SCALE GENOMIC DNA]</scope>
    <source>
        <strain evidence="9">SA1</strain>
    </source>
</reference>
<evidence type="ECO:0000313" key="9">
    <source>
        <dbReference type="Proteomes" id="UP000094626"/>
    </source>
</evidence>
<keyword evidence="5 6" id="KW-0472">Membrane</keyword>
<keyword evidence="8" id="KW-0614">Plasmid</keyword>
<evidence type="ECO:0000313" key="8">
    <source>
        <dbReference type="EMBL" id="AOR79361.1"/>
    </source>
</evidence>
<feature type="transmembrane region" description="Helical" evidence="6">
    <location>
        <begin position="361"/>
        <end position="380"/>
    </location>
</feature>
<evidence type="ECO:0000256" key="6">
    <source>
        <dbReference type="SAM" id="Phobius"/>
    </source>
</evidence>
<feature type="transmembrane region" description="Helical" evidence="6">
    <location>
        <begin position="323"/>
        <end position="340"/>
    </location>
</feature>
<dbReference type="InterPro" id="IPR044770">
    <property type="entry name" value="MFS_spinster-like"/>
</dbReference>
<accession>A0A1D8AB75</accession>
<dbReference type="PANTHER" id="PTHR23505:SF79">
    <property type="entry name" value="PROTEIN SPINSTER"/>
    <property type="match status" value="1"/>
</dbReference>
<dbReference type="Pfam" id="PF07690">
    <property type="entry name" value="MFS_1"/>
    <property type="match status" value="1"/>
</dbReference>
<dbReference type="AlphaFoldDB" id="A0A1D8AB75"/>
<keyword evidence="4 6" id="KW-1133">Transmembrane helix</keyword>
<dbReference type="Proteomes" id="UP000094626">
    <property type="component" value="Plasmid pSA1"/>
</dbReference>
<proteinExistence type="predicted"/>
<evidence type="ECO:0000256" key="4">
    <source>
        <dbReference type="ARBA" id="ARBA00022989"/>
    </source>
</evidence>
<geneLocation type="plasmid" evidence="8 9">
    <name>pSA1</name>
</geneLocation>
<dbReference type="CDD" id="cd17328">
    <property type="entry name" value="MFS_spinster_like"/>
    <property type="match status" value="1"/>
</dbReference>
<feature type="transmembrane region" description="Helical" evidence="6">
    <location>
        <begin position="259"/>
        <end position="284"/>
    </location>
</feature>
<feature type="transmembrane region" description="Helical" evidence="6">
    <location>
        <begin position="43"/>
        <end position="64"/>
    </location>
</feature>
<evidence type="ECO:0000259" key="7">
    <source>
        <dbReference type="PROSITE" id="PS50850"/>
    </source>
</evidence>
<dbReference type="SUPFAM" id="SSF103473">
    <property type="entry name" value="MFS general substrate transporter"/>
    <property type="match status" value="1"/>
</dbReference>
<organism evidence="8 9">
    <name type="scientific">Novosphingobium resinovorum</name>
    <dbReference type="NCBI Taxonomy" id="158500"/>
    <lineage>
        <taxon>Bacteria</taxon>
        <taxon>Pseudomonadati</taxon>
        <taxon>Pseudomonadota</taxon>
        <taxon>Alphaproteobacteria</taxon>
        <taxon>Sphingomonadales</taxon>
        <taxon>Sphingomonadaceae</taxon>
        <taxon>Novosphingobium</taxon>
    </lineage>
</organism>
<feature type="transmembrane region" description="Helical" evidence="6">
    <location>
        <begin position="296"/>
        <end position="317"/>
    </location>
</feature>
<protein>
    <recommendedName>
        <fullName evidence="7">Major facilitator superfamily (MFS) profile domain-containing protein</fullName>
    </recommendedName>
</protein>
<dbReference type="KEGG" id="nre:BES08_21190"/>
<evidence type="ECO:0000256" key="5">
    <source>
        <dbReference type="ARBA" id="ARBA00023136"/>
    </source>
</evidence>
<gene>
    <name evidence="8" type="ORF">BES08_21190</name>
</gene>
<dbReference type="InterPro" id="IPR011701">
    <property type="entry name" value="MFS"/>
</dbReference>
<keyword evidence="9" id="KW-1185">Reference proteome</keyword>
<dbReference type="InterPro" id="IPR020846">
    <property type="entry name" value="MFS_dom"/>
</dbReference>
<dbReference type="InterPro" id="IPR036259">
    <property type="entry name" value="MFS_trans_sf"/>
</dbReference>
<dbReference type="RefSeq" id="WP_051587101.1">
    <property type="nucleotide sequence ID" value="NZ_CP017076.1"/>
</dbReference>
<dbReference type="PANTHER" id="PTHR23505">
    <property type="entry name" value="SPINSTER"/>
    <property type="match status" value="1"/>
</dbReference>
<comment type="subcellular location">
    <subcellularLocation>
        <location evidence="1">Membrane</location>
        <topology evidence="1">Multi-pass membrane protein</topology>
    </subcellularLocation>
</comment>
<feature type="transmembrane region" description="Helical" evidence="6">
    <location>
        <begin position="179"/>
        <end position="198"/>
    </location>
</feature>
<keyword evidence="3 6" id="KW-0812">Transmembrane</keyword>
<feature type="transmembrane region" description="Helical" evidence="6">
    <location>
        <begin position="76"/>
        <end position="94"/>
    </location>
</feature>
<feature type="transmembrane region" description="Helical" evidence="6">
    <location>
        <begin position="230"/>
        <end position="247"/>
    </location>
</feature>
<dbReference type="GO" id="GO:0022857">
    <property type="term" value="F:transmembrane transporter activity"/>
    <property type="evidence" value="ECO:0007669"/>
    <property type="project" value="InterPro"/>
</dbReference>
<feature type="transmembrane region" description="Helical" evidence="6">
    <location>
        <begin position="134"/>
        <end position="159"/>
    </location>
</feature>
<dbReference type="Gene3D" id="1.20.1250.20">
    <property type="entry name" value="MFS general substrate transporter like domains"/>
    <property type="match status" value="2"/>
</dbReference>
<name>A0A1D8AB75_9SPHN</name>
<feature type="domain" description="Major facilitator superfamily (MFS) profile" evidence="7">
    <location>
        <begin position="9"/>
        <end position="415"/>
    </location>
</feature>